<evidence type="ECO:0000256" key="18">
    <source>
        <dbReference type="ARBA" id="ARBA00037847"/>
    </source>
</evidence>
<evidence type="ECO:0000256" key="8">
    <source>
        <dbReference type="ARBA" id="ARBA00022692"/>
    </source>
</evidence>
<dbReference type="SUPFAM" id="SSF52833">
    <property type="entry name" value="Thioredoxin-like"/>
    <property type="match status" value="1"/>
</dbReference>
<comment type="catalytic activity">
    <reaction evidence="16">
        <text>prostaglandin H2 = prostaglandin E2</text>
        <dbReference type="Rhea" id="RHEA:12893"/>
        <dbReference type="ChEBI" id="CHEBI:57405"/>
        <dbReference type="ChEBI" id="CHEBI:606564"/>
        <dbReference type="EC" id="5.3.99.3"/>
    </reaction>
    <physiologicalReaction direction="left-to-right" evidence="16">
        <dbReference type="Rhea" id="RHEA:12894"/>
    </physiologicalReaction>
</comment>
<evidence type="ECO:0000256" key="17">
    <source>
        <dbReference type="ARBA" id="ARBA00031041"/>
    </source>
</evidence>
<dbReference type="SFLD" id="SFLDG01203">
    <property type="entry name" value="Prostaglandin_E_synthase_like1"/>
    <property type="match status" value="1"/>
</dbReference>
<evidence type="ECO:0000256" key="3">
    <source>
        <dbReference type="ARBA" id="ARBA00012203"/>
    </source>
</evidence>
<dbReference type="SUPFAM" id="SSF47616">
    <property type="entry name" value="GST C-terminal domain-like"/>
    <property type="match status" value="1"/>
</dbReference>
<feature type="domain" description="GST N-terminal" evidence="19">
    <location>
        <begin position="80"/>
        <end position="158"/>
    </location>
</feature>
<evidence type="ECO:0000259" key="19">
    <source>
        <dbReference type="PROSITE" id="PS50404"/>
    </source>
</evidence>
<dbReference type="Gene3D" id="1.20.1050.10">
    <property type="match status" value="1"/>
</dbReference>
<evidence type="ECO:0000256" key="14">
    <source>
        <dbReference type="ARBA" id="ARBA00023235"/>
    </source>
</evidence>
<dbReference type="Pfam" id="PF00043">
    <property type="entry name" value="GST_C"/>
    <property type="match status" value="1"/>
</dbReference>
<evidence type="ECO:0000313" key="21">
    <source>
        <dbReference type="WBParaSite" id="PgR071_g011_t01"/>
    </source>
</evidence>
<evidence type="ECO:0000256" key="2">
    <source>
        <dbReference type="ARBA" id="ARBA00007409"/>
    </source>
</evidence>
<sequence length="364" mass="42097">TKNTDRQPKRSNSHEYKKMWSRGVAHLWIRRSFIAGGTAIYLNGNDENTSTKRTLAQDIQERRAVKISRKVVSDSDKTSLNLRLYQYQTCPFCCKVRAFLDYYGFNYEVVEVNPVTKAQLHFSSRYKKVPILVTRGERLLTESSLIVSILSTFLHRSNRSLDDVIDCYPGITINDPKTQKDMLHYPNKYFVMLEDVSLSDEQIQNAREEREWREWVDEHFVHLISPNVYRNWAESLATFRWFSEVGEWHNTFPLWERYLAVYAGAAVMLFVSKKLKKKHGIVDERAAIVDACNQWVAALGDRSFLGGDKPNLADLALFGAMNSFYGCAAFAEMLERTKIGAWFERMRSEVESRAGSALIRQRSG</sequence>
<keyword evidence="13" id="KW-0275">Fatty acid biosynthesis</keyword>
<dbReference type="PANTHER" id="PTHR12782">
    <property type="entry name" value="MICROSOMAL PROSTAGLANDIN E SYNTHASE-2"/>
    <property type="match status" value="1"/>
</dbReference>
<dbReference type="InterPro" id="IPR004045">
    <property type="entry name" value="Glutathione_S-Trfase_N"/>
</dbReference>
<reference evidence="21" key="1">
    <citation type="submission" date="2022-11" db="UniProtKB">
        <authorList>
            <consortium name="WormBaseParasite"/>
        </authorList>
    </citation>
    <scope>IDENTIFICATION</scope>
</reference>
<evidence type="ECO:0000256" key="9">
    <source>
        <dbReference type="ARBA" id="ARBA00022832"/>
    </source>
</evidence>
<dbReference type="GO" id="GO:0050220">
    <property type="term" value="F:prostaglandin-E synthase activity"/>
    <property type="evidence" value="ECO:0007669"/>
    <property type="project" value="UniProtKB-EC"/>
</dbReference>
<evidence type="ECO:0000256" key="1">
    <source>
        <dbReference type="ARBA" id="ARBA00004702"/>
    </source>
</evidence>
<dbReference type="InterPro" id="IPR034334">
    <property type="entry name" value="PGES2"/>
</dbReference>
<dbReference type="EC" id="5.3.99.3" evidence="3"/>
<dbReference type="Gene3D" id="3.40.30.10">
    <property type="entry name" value="Glutaredoxin"/>
    <property type="match status" value="1"/>
</dbReference>
<comment type="pathway">
    <text evidence="1">Lipid metabolism; prostaglandin biosynthesis.</text>
</comment>
<keyword evidence="11" id="KW-0443">Lipid metabolism</keyword>
<evidence type="ECO:0000256" key="6">
    <source>
        <dbReference type="ARBA" id="ARBA00022516"/>
    </source>
</evidence>
<comment type="catalytic activity">
    <reaction evidence="15">
        <text>prostaglandin H2 = (12S)-hydroxy-(5Z,8E,10E)-heptadecatrienoate + malonaldehyde</text>
        <dbReference type="Rhea" id="RHEA:48644"/>
        <dbReference type="ChEBI" id="CHEBI:57405"/>
        <dbReference type="ChEBI" id="CHEBI:90694"/>
        <dbReference type="ChEBI" id="CHEBI:566274"/>
    </reaction>
    <physiologicalReaction direction="left-to-right" evidence="15">
        <dbReference type="Rhea" id="RHEA:48645"/>
    </physiologicalReaction>
</comment>
<keyword evidence="5" id="KW-0644">Prostaglandin metabolism</keyword>
<dbReference type="InterPro" id="IPR004046">
    <property type="entry name" value="GST_C"/>
</dbReference>
<keyword evidence="7" id="KW-0643">Prostaglandin biosynthesis</keyword>
<dbReference type="Gene3D" id="6.20.200.30">
    <property type="match status" value="1"/>
</dbReference>
<keyword evidence="8" id="KW-0812">Transmembrane</keyword>
<dbReference type="Pfam" id="PF13417">
    <property type="entry name" value="GST_N_3"/>
    <property type="match status" value="1"/>
</dbReference>
<dbReference type="SFLD" id="SFLDG01182">
    <property type="entry name" value="Prostaglandin_E_synthase_like"/>
    <property type="match status" value="1"/>
</dbReference>
<accession>A0A915BZD4</accession>
<dbReference type="InterPro" id="IPR036249">
    <property type="entry name" value="Thioredoxin-like_sf"/>
</dbReference>
<evidence type="ECO:0000256" key="11">
    <source>
        <dbReference type="ARBA" id="ARBA00023098"/>
    </source>
</evidence>
<dbReference type="WBParaSite" id="PgR071_g011_t01">
    <property type="protein sequence ID" value="PgR071_g011_t01"/>
    <property type="gene ID" value="PgR071_g011"/>
</dbReference>
<dbReference type="InterPro" id="IPR040079">
    <property type="entry name" value="Glutathione_S-Trfase"/>
</dbReference>
<evidence type="ECO:0000313" key="20">
    <source>
        <dbReference type="Proteomes" id="UP000887569"/>
    </source>
</evidence>
<evidence type="ECO:0000256" key="7">
    <source>
        <dbReference type="ARBA" id="ARBA00022585"/>
    </source>
</evidence>
<dbReference type="GO" id="GO:0005739">
    <property type="term" value="C:mitochondrion"/>
    <property type="evidence" value="ECO:0007669"/>
    <property type="project" value="TreeGrafter"/>
</dbReference>
<organism evidence="20 21">
    <name type="scientific">Parascaris univalens</name>
    <name type="common">Nematode worm</name>
    <dbReference type="NCBI Taxonomy" id="6257"/>
    <lineage>
        <taxon>Eukaryota</taxon>
        <taxon>Metazoa</taxon>
        <taxon>Ecdysozoa</taxon>
        <taxon>Nematoda</taxon>
        <taxon>Chromadorea</taxon>
        <taxon>Rhabditida</taxon>
        <taxon>Spirurina</taxon>
        <taxon>Ascaridomorpha</taxon>
        <taxon>Ascaridoidea</taxon>
        <taxon>Ascarididae</taxon>
        <taxon>Parascaris</taxon>
    </lineage>
</organism>
<protein>
    <recommendedName>
        <fullName evidence="4">Prostaglandin E synthase 2</fullName>
        <ecNumber evidence="3">5.3.99.3</ecNumber>
    </recommendedName>
    <alternativeName>
        <fullName evidence="17">Microsomal prostaglandin E synthase 2</fullName>
    </alternativeName>
</protein>
<comment type="similarity">
    <text evidence="2">Belongs to the GST superfamily.</text>
</comment>
<keyword evidence="6" id="KW-0444">Lipid biosynthesis</keyword>
<evidence type="ECO:0000256" key="10">
    <source>
        <dbReference type="ARBA" id="ARBA00022989"/>
    </source>
</evidence>
<dbReference type="CDD" id="cd03197">
    <property type="entry name" value="GST_C_mPGES2"/>
    <property type="match status" value="1"/>
</dbReference>
<evidence type="ECO:0000256" key="13">
    <source>
        <dbReference type="ARBA" id="ARBA00023160"/>
    </source>
</evidence>
<evidence type="ECO:0000256" key="15">
    <source>
        <dbReference type="ARBA" id="ARBA00023930"/>
    </source>
</evidence>
<keyword evidence="14" id="KW-0413">Isomerase</keyword>
<proteinExistence type="inferred from homology"/>
<dbReference type="PROSITE" id="PS50404">
    <property type="entry name" value="GST_NTER"/>
    <property type="match status" value="1"/>
</dbReference>
<dbReference type="GO" id="GO:0001516">
    <property type="term" value="P:prostaglandin biosynthetic process"/>
    <property type="evidence" value="ECO:0007669"/>
    <property type="project" value="UniProtKB-KW"/>
</dbReference>
<dbReference type="PROSITE" id="PS51354">
    <property type="entry name" value="GLUTAREDOXIN_2"/>
    <property type="match status" value="1"/>
</dbReference>
<evidence type="ECO:0000256" key="4">
    <source>
        <dbReference type="ARBA" id="ARBA00019474"/>
    </source>
</evidence>
<keyword evidence="20" id="KW-1185">Reference proteome</keyword>
<dbReference type="Proteomes" id="UP000887569">
    <property type="component" value="Unplaced"/>
</dbReference>
<evidence type="ECO:0000256" key="5">
    <source>
        <dbReference type="ARBA" id="ARBA00022501"/>
    </source>
</evidence>
<dbReference type="InterPro" id="IPR036282">
    <property type="entry name" value="Glutathione-S-Trfase_C_sf"/>
</dbReference>
<dbReference type="SFLD" id="SFLDS00019">
    <property type="entry name" value="Glutathione_Transferase_(cytos"/>
    <property type="match status" value="1"/>
</dbReference>
<evidence type="ECO:0000256" key="12">
    <source>
        <dbReference type="ARBA" id="ARBA00023136"/>
    </source>
</evidence>
<dbReference type="AlphaFoldDB" id="A0A915BZD4"/>
<comment type="subcellular location">
    <subcellularLocation>
        <location evidence="18">Endomembrane system</location>
        <topology evidence="18">Single-pass membrane protein</topology>
    </subcellularLocation>
</comment>
<dbReference type="PANTHER" id="PTHR12782:SF5">
    <property type="entry name" value="PROSTAGLANDIN E SYNTHASE 2"/>
    <property type="match status" value="1"/>
</dbReference>
<keyword evidence="9" id="KW-0276">Fatty acid metabolism</keyword>
<name>A0A915BZD4_PARUN</name>
<keyword evidence="12" id="KW-0472">Membrane</keyword>
<evidence type="ECO:0000256" key="16">
    <source>
        <dbReference type="ARBA" id="ARBA00023931"/>
    </source>
</evidence>
<keyword evidence="10" id="KW-1133">Transmembrane helix</keyword>
<dbReference type="InterPro" id="IPR034335">
    <property type="entry name" value="PGES2_C"/>
</dbReference>
<dbReference type="GO" id="GO:0012505">
    <property type="term" value="C:endomembrane system"/>
    <property type="evidence" value="ECO:0007669"/>
    <property type="project" value="UniProtKB-SubCell"/>
</dbReference>